<dbReference type="OrthoDB" id="343783at2759"/>
<dbReference type="InterPro" id="IPR012337">
    <property type="entry name" value="RNaseH-like_sf"/>
</dbReference>
<dbReference type="GO" id="GO:0005828">
    <property type="term" value="C:kinetochore microtubule"/>
    <property type="evidence" value="ECO:0007669"/>
    <property type="project" value="TreeGrafter"/>
</dbReference>
<gene>
    <name evidence="3" type="ORF">AVEN_87985_1</name>
</gene>
<feature type="domain" description="RNase H type-1" evidence="2">
    <location>
        <begin position="1"/>
        <end position="119"/>
    </location>
</feature>
<dbReference type="GO" id="GO:1903394">
    <property type="term" value="P:protein localization to kinetochore involved in kinetochore assembly"/>
    <property type="evidence" value="ECO:0007669"/>
    <property type="project" value="TreeGrafter"/>
</dbReference>
<keyword evidence="1" id="KW-0472">Membrane</keyword>
<dbReference type="PANTHER" id="PTHR15688">
    <property type="entry name" value="KINETOCHORE-ASSOCIATED PROTEIN 1"/>
    <property type="match status" value="1"/>
</dbReference>
<dbReference type="EMBL" id="BGPR01013868">
    <property type="protein sequence ID" value="GBN62619.1"/>
    <property type="molecule type" value="Genomic_DNA"/>
</dbReference>
<keyword evidence="1" id="KW-0812">Transmembrane</keyword>
<dbReference type="GO" id="GO:0031267">
    <property type="term" value="F:small GTPase binding"/>
    <property type="evidence" value="ECO:0007669"/>
    <property type="project" value="TreeGrafter"/>
</dbReference>
<accession>A0A4Y2QH53</accession>
<proteinExistence type="predicted"/>
<keyword evidence="4" id="KW-1185">Reference proteome</keyword>
<evidence type="ECO:0000259" key="2">
    <source>
        <dbReference type="PROSITE" id="PS50879"/>
    </source>
</evidence>
<reference evidence="3 4" key="1">
    <citation type="journal article" date="2019" name="Sci. Rep.">
        <title>Orb-weaving spider Araneus ventricosus genome elucidates the spidroin gene catalogue.</title>
        <authorList>
            <person name="Kono N."/>
            <person name="Nakamura H."/>
            <person name="Ohtoshi R."/>
            <person name="Moran D.A.P."/>
            <person name="Shinohara A."/>
            <person name="Yoshida Y."/>
            <person name="Fujiwara M."/>
            <person name="Mori M."/>
            <person name="Tomita M."/>
            <person name="Arakawa K."/>
        </authorList>
    </citation>
    <scope>NUCLEOTIDE SEQUENCE [LARGE SCALE GENOMIC DNA]</scope>
</reference>
<dbReference type="Pfam" id="PF24520">
    <property type="entry name" value="ARM_KNTC1_1st"/>
    <property type="match status" value="1"/>
</dbReference>
<evidence type="ECO:0000313" key="3">
    <source>
        <dbReference type="EMBL" id="GBN62619.1"/>
    </source>
</evidence>
<dbReference type="Gene3D" id="3.30.420.10">
    <property type="entry name" value="Ribonuclease H-like superfamily/Ribonuclease H"/>
    <property type="match status" value="1"/>
</dbReference>
<evidence type="ECO:0000313" key="4">
    <source>
        <dbReference type="Proteomes" id="UP000499080"/>
    </source>
</evidence>
<dbReference type="GO" id="GO:1990423">
    <property type="term" value="C:RZZ complex"/>
    <property type="evidence" value="ECO:0007669"/>
    <property type="project" value="TreeGrafter"/>
</dbReference>
<comment type="caution">
    <text evidence="3">The sequence shown here is derived from an EMBL/GenBank/DDBJ whole genome shotgun (WGS) entry which is preliminary data.</text>
</comment>
<dbReference type="PROSITE" id="PS50879">
    <property type="entry name" value="RNASE_H_1"/>
    <property type="match status" value="1"/>
</dbReference>
<organism evidence="3 4">
    <name type="scientific">Araneus ventricosus</name>
    <name type="common">Orbweaver spider</name>
    <name type="synonym">Epeira ventricosa</name>
    <dbReference type="NCBI Taxonomy" id="182803"/>
    <lineage>
        <taxon>Eukaryota</taxon>
        <taxon>Metazoa</taxon>
        <taxon>Ecdysozoa</taxon>
        <taxon>Arthropoda</taxon>
        <taxon>Chelicerata</taxon>
        <taxon>Arachnida</taxon>
        <taxon>Araneae</taxon>
        <taxon>Araneomorphae</taxon>
        <taxon>Entelegynae</taxon>
        <taxon>Araneoidea</taxon>
        <taxon>Araneidae</taxon>
        <taxon>Araneus</taxon>
    </lineage>
</organism>
<dbReference type="GO" id="GO:0005737">
    <property type="term" value="C:cytoplasm"/>
    <property type="evidence" value="ECO:0007669"/>
    <property type="project" value="TreeGrafter"/>
</dbReference>
<dbReference type="SUPFAM" id="SSF53098">
    <property type="entry name" value="Ribonuclease H-like"/>
    <property type="match status" value="1"/>
</dbReference>
<dbReference type="CDD" id="cd09276">
    <property type="entry name" value="Rnase_HI_RT_non_LTR"/>
    <property type="match status" value="1"/>
</dbReference>
<dbReference type="InterPro" id="IPR055403">
    <property type="entry name" value="ARM_KNTC1_1st"/>
</dbReference>
<dbReference type="GO" id="GO:0004523">
    <property type="term" value="F:RNA-DNA hybrid ribonuclease activity"/>
    <property type="evidence" value="ECO:0007669"/>
    <property type="project" value="InterPro"/>
</dbReference>
<name>A0A4Y2QH53_ARAVE</name>
<dbReference type="InterPro" id="IPR036397">
    <property type="entry name" value="RNaseH_sf"/>
</dbReference>
<protein>
    <recommendedName>
        <fullName evidence="2">RNase H type-1 domain-containing protein</fullName>
    </recommendedName>
</protein>
<dbReference type="AlphaFoldDB" id="A0A4Y2QH53"/>
<dbReference type="InterPro" id="IPR052802">
    <property type="entry name" value="KNTC1"/>
</dbReference>
<keyword evidence="1" id="KW-1133">Transmembrane helix</keyword>
<sequence length="671" mass="75835">MLRNLISTSPIAGTSILRSFYFRIHPINSIFTAEALAICQAIDDLSVPDSDLLILTDSFSVLQALKNLSIKSSKIILHLAHKILMRAKFNLKIVLVWTPGHSSITWNERAFSLAKNVTESDLYIEWIAVEDTCSYYNNFSIPKPSENFRNIKYLEILGDLPSILSLAPWLKNRREDIIITRILTRMIITPTLLHGFRLHNNPFCSVCNQENTIEHILSSHVLNIMCPFTCTILKTWNDENKSSIENFVLNETIDPSSSLISDRKIGLLFAPTSGDSGYFFEIRNFPSFDLIFNMNLSNFAKIADCNLNQEFWCIIDGELNLDNSGRMFFNYLNVKEIFEASPEARVMSLISRRKFPEAAKLAEISNINSEVIYRTKISCILNSFSMSTNGNLLQAEADNLWNEFNESFKHITDVNFVQSVLSCPLPDESSIKKVLLCVRNWVISHSDIKGSGNIISKVNRIFCRLTTYEIIHSIAHSCVNLKDFLKVDLVNYMISELQNGDLKVACLIWQRHKDDLLLLLNDESIEQIVTAIPDSLSSRHLIPFLCEDFLPFLFSKIPSCIVEGGEQMLGVLILLSAVGYVEVFLILLTAVYLKSKDLNCSKHRNMLHNHATWMASWPGGKDLGIGGVTSSKPDSTEASTVYEACATLIHMPVAQRPPIGMAEVWRVTSWV</sequence>
<dbReference type="Proteomes" id="UP000499080">
    <property type="component" value="Unassembled WGS sequence"/>
</dbReference>
<evidence type="ECO:0000256" key="1">
    <source>
        <dbReference type="SAM" id="Phobius"/>
    </source>
</evidence>
<dbReference type="GO" id="GO:0007094">
    <property type="term" value="P:mitotic spindle assembly checkpoint signaling"/>
    <property type="evidence" value="ECO:0007669"/>
    <property type="project" value="TreeGrafter"/>
</dbReference>
<dbReference type="GO" id="GO:0000070">
    <property type="term" value="P:mitotic sister chromatid segregation"/>
    <property type="evidence" value="ECO:0007669"/>
    <property type="project" value="TreeGrafter"/>
</dbReference>
<dbReference type="GO" id="GO:0003676">
    <property type="term" value="F:nucleic acid binding"/>
    <property type="evidence" value="ECO:0007669"/>
    <property type="project" value="InterPro"/>
</dbReference>
<dbReference type="InterPro" id="IPR002156">
    <property type="entry name" value="RNaseH_domain"/>
</dbReference>
<feature type="transmembrane region" description="Helical" evidence="1">
    <location>
        <begin position="568"/>
        <end position="593"/>
    </location>
</feature>
<dbReference type="PANTHER" id="PTHR15688:SF1">
    <property type="entry name" value="KINETOCHORE-ASSOCIATED PROTEIN 1"/>
    <property type="match status" value="1"/>
</dbReference>